<organism evidence="3 4">
    <name type="scientific">Aspergillus bertholletiae</name>
    <dbReference type="NCBI Taxonomy" id="1226010"/>
    <lineage>
        <taxon>Eukaryota</taxon>
        <taxon>Fungi</taxon>
        <taxon>Dikarya</taxon>
        <taxon>Ascomycota</taxon>
        <taxon>Pezizomycotina</taxon>
        <taxon>Eurotiomycetes</taxon>
        <taxon>Eurotiomycetidae</taxon>
        <taxon>Eurotiales</taxon>
        <taxon>Aspergillaceae</taxon>
        <taxon>Aspergillus</taxon>
        <taxon>Aspergillus subgen. Circumdati</taxon>
    </lineage>
</organism>
<keyword evidence="2" id="KW-0812">Transmembrane</keyword>
<evidence type="ECO:0008006" key="5">
    <source>
        <dbReference type="Google" id="ProtNLM"/>
    </source>
</evidence>
<dbReference type="PANTHER" id="PTHR42069">
    <property type="entry name" value="HYPHAL ANASTAMOSIS-8 PROTEIN"/>
    <property type="match status" value="1"/>
</dbReference>
<evidence type="ECO:0000256" key="2">
    <source>
        <dbReference type="SAM" id="Phobius"/>
    </source>
</evidence>
<dbReference type="PANTHER" id="PTHR42069:SF1">
    <property type="entry name" value="MARVEL DOMAIN-CONTAINING PROTEIN"/>
    <property type="match status" value="1"/>
</dbReference>
<feature type="compositionally biased region" description="Polar residues" evidence="1">
    <location>
        <begin position="1"/>
        <end position="11"/>
    </location>
</feature>
<keyword evidence="2" id="KW-0472">Membrane</keyword>
<accession>A0A5N7B920</accession>
<feature type="transmembrane region" description="Helical" evidence="2">
    <location>
        <begin position="289"/>
        <end position="316"/>
    </location>
</feature>
<sequence>MAPTQQPTVERSSSETTASSIKSPRMARFVEATTVQSPTGPADTGRSPFADPPDQSHTPPDVSDVGFGYVAANDPVQHASHHQLPASPLKSALKVPGTPGRTLNPLSPTFREEFYVEKEEKSAEKENARDLRIKLRVRVAKMFLRFVNFGCSLIVVTILALTLFVFHSTKSLPSRGGFPPWANGTNPWTQYLLLSVACISLFACLIVFWGYWKGGHKRAEKLTVYYQTIAVCFFMFSLVMWIVAAALYQNEKTNGNSQDLWGWSCKKNTRETLFQSDIDYALLCRLQDWGLVCAIIEVVLEVLVILIYAVVFYRFWTKRRLMKSMDRRDKARSDLYLAQLRLQSAPNTPGFTLTQKTPIISTNVPQDPYSMAENGESCSTQFATPRSPTKPQPTFQLQAPPIRVQQATPKTEQREFPGLNSASLAPVPAPNVNQHMTAAPGERTYDAVPIPMAYSSPMSPTFSHAPHS</sequence>
<keyword evidence="4" id="KW-1185">Reference proteome</keyword>
<feature type="compositionally biased region" description="Low complexity" evidence="1">
    <location>
        <begin position="14"/>
        <end position="23"/>
    </location>
</feature>
<name>A0A5N7B920_9EURO</name>
<evidence type="ECO:0000256" key="1">
    <source>
        <dbReference type="SAM" id="MobiDB-lite"/>
    </source>
</evidence>
<evidence type="ECO:0000313" key="4">
    <source>
        <dbReference type="Proteomes" id="UP000326198"/>
    </source>
</evidence>
<feature type="transmembrane region" description="Helical" evidence="2">
    <location>
        <begin position="142"/>
        <end position="168"/>
    </location>
</feature>
<feature type="region of interest" description="Disordered" evidence="1">
    <location>
        <begin position="372"/>
        <end position="395"/>
    </location>
</feature>
<feature type="compositionally biased region" description="Polar residues" evidence="1">
    <location>
        <begin position="376"/>
        <end position="395"/>
    </location>
</feature>
<proteinExistence type="predicted"/>
<gene>
    <name evidence="3" type="ORF">BDV26DRAFT_281264</name>
</gene>
<feature type="transmembrane region" description="Helical" evidence="2">
    <location>
        <begin position="188"/>
        <end position="212"/>
    </location>
</feature>
<dbReference type="Proteomes" id="UP000326198">
    <property type="component" value="Unassembled WGS sequence"/>
</dbReference>
<reference evidence="3 4" key="1">
    <citation type="submission" date="2019-04" db="EMBL/GenBank/DDBJ databases">
        <title>Friends and foes A comparative genomics studyof 23 Aspergillus species from section Flavi.</title>
        <authorList>
            <consortium name="DOE Joint Genome Institute"/>
            <person name="Kjaerbolling I."/>
            <person name="Vesth T."/>
            <person name="Frisvad J.C."/>
            <person name="Nybo J.L."/>
            <person name="Theobald S."/>
            <person name="Kildgaard S."/>
            <person name="Isbrandt T."/>
            <person name="Kuo A."/>
            <person name="Sato A."/>
            <person name="Lyhne E.K."/>
            <person name="Kogle M.E."/>
            <person name="Wiebenga A."/>
            <person name="Kun R.S."/>
            <person name="Lubbers R.J."/>
            <person name="Makela M.R."/>
            <person name="Barry K."/>
            <person name="Chovatia M."/>
            <person name="Clum A."/>
            <person name="Daum C."/>
            <person name="Haridas S."/>
            <person name="He G."/>
            <person name="LaButti K."/>
            <person name="Lipzen A."/>
            <person name="Mondo S."/>
            <person name="Riley R."/>
            <person name="Salamov A."/>
            <person name="Simmons B.A."/>
            <person name="Magnuson J.K."/>
            <person name="Henrissat B."/>
            <person name="Mortensen U.H."/>
            <person name="Larsen T.O."/>
            <person name="Devries R.P."/>
            <person name="Grigoriev I.V."/>
            <person name="Machida M."/>
            <person name="Baker S.E."/>
            <person name="Andersen M.R."/>
        </authorList>
    </citation>
    <scope>NUCLEOTIDE SEQUENCE [LARGE SCALE GENOMIC DNA]</scope>
    <source>
        <strain evidence="3 4">IBT 29228</strain>
    </source>
</reference>
<dbReference type="EMBL" id="ML736211">
    <property type="protein sequence ID" value="KAE8378231.1"/>
    <property type="molecule type" value="Genomic_DNA"/>
</dbReference>
<dbReference type="AlphaFoldDB" id="A0A5N7B920"/>
<evidence type="ECO:0000313" key="3">
    <source>
        <dbReference type="EMBL" id="KAE8378231.1"/>
    </source>
</evidence>
<feature type="transmembrane region" description="Helical" evidence="2">
    <location>
        <begin position="224"/>
        <end position="248"/>
    </location>
</feature>
<dbReference type="OrthoDB" id="5420724at2759"/>
<feature type="region of interest" description="Disordered" evidence="1">
    <location>
        <begin position="1"/>
        <end position="102"/>
    </location>
</feature>
<keyword evidence="2" id="KW-1133">Transmembrane helix</keyword>
<protein>
    <recommendedName>
        <fullName evidence="5">MARVEL domain-containing protein</fullName>
    </recommendedName>
</protein>